<dbReference type="AlphaFoldDB" id="A0A164LCT6"/>
<proteinExistence type="predicted"/>
<evidence type="ECO:0000313" key="1">
    <source>
        <dbReference type="EMBL" id="KZD55676.1"/>
    </source>
</evidence>
<evidence type="ECO:0000313" key="2">
    <source>
        <dbReference type="Proteomes" id="UP000076482"/>
    </source>
</evidence>
<dbReference type="EMBL" id="LJKE01000104">
    <property type="protein sequence ID" value="KZD55676.1"/>
    <property type="molecule type" value="Genomic_DNA"/>
</dbReference>
<sequence length="44" mass="5291">MKKDNRYSRRLELAQEAGYIKTEVLMEHADCIIDSLDEREIDEY</sequence>
<gene>
    <name evidence="1" type="ORF">B4088_5421</name>
</gene>
<accession>A0A164LCT6</accession>
<dbReference type="PATRIC" id="fig|1396.535.peg.5988"/>
<dbReference type="Proteomes" id="UP000076482">
    <property type="component" value="Unassembled WGS sequence"/>
</dbReference>
<comment type="caution">
    <text evidence="1">The sequence shown here is derived from an EMBL/GenBank/DDBJ whole genome shotgun (WGS) entry which is preliminary data.</text>
</comment>
<protein>
    <submittedName>
        <fullName evidence="1">Uncharacterized protein</fullName>
    </submittedName>
</protein>
<organism evidence="1 2">
    <name type="scientific">Bacillus cereus</name>
    <dbReference type="NCBI Taxonomy" id="1396"/>
    <lineage>
        <taxon>Bacteria</taxon>
        <taxon>Bacillati</taxon>
        <taxon>Bacillota</taxon>
        <taxon>Bacilli</taxon>
        <taxon>Bacillales</taxon>
        <taxon>Bacillaceae</taxon>
        <taxon>Bacillus</taxon>
        <taxon>Bacillus cereus group</taxon>
    </lineage>
</organism>
<reference evidence="1 2" key="1">
    <citation type="submission" date="2015-09" db="EMBL/GenBank/DDBJ databases">
        <title>Bacillus cereus food isolates.</title>
        <authorList>
            <person name="Boekhorst J."/>
        </authorList>
    </citation>
    <scope>NUCLEOTIDE SEQUENCE [LARGE SCALE GENOMIC DNA]</scope>
    <source>
        <strain evidence="1 2">B4088</strain>
    </source>
</reference>
<name>A0A164LCT6_BACCE</name>